<dbReference type="PROSITE" id="PS50031">
    <property type="entry name" value="EH"/>
    <property type="match status" value="1"/>
</dbReference>
<gene>
    <name evidence="15" type="ORF">G4B88_010640</name>
</gene>
<dbReference type="GO" id="GO:0005509">
    <property type="term" value="F:calcium ion binding"/>
    <property type="evidence" value="ECO:0007669"/>
    <property type="project" value="InterPro"/>
</dbReference>
<dbReference type="Gene3D" id="1.10.238.10">
    <property type="entry name" value="EF-hand"/>
    <property type="match status" value="1"/>
</dbReference>
<name>A0A7J6G8E9_CANSA</name>
<dbReference type="InterPro" id="IPR045063">
    <property type="entry name" value="Dynamin_N"/>
</dbReference>
<evidence type="ECO:0000256" key="7">
    <source>
        <dbReference type="ARBA" id="ARBA00022753"/>
    </source>
</evidence>
<evidence type="ECO:0000256" key="11">
    <source>
        <dbReference type="SAM" id="Phobius"/>
    </source>
</evidence>
<protein>
    <recommendedName>
        <fullName evidence="17">EH domain-containing protein 1</fullName>
    </recommendedName>
</protein>
<feature type="domain" description="EH" evidence="12">
    <location>
        <begin position="701"/>
        <end position="785"/>
    </location>
</feature>
<dbReference type="InterPro" id="IPR011992">
    <property type="entry name" value="EF-hand-dom_pair"/>
</dbReference>
<dbReference type="Pfam" id="PF05627">
    <property type="entry name" value="AvrRpt-cleavage"/>
    <property type="match status" value="2"/>
</dbReference>
<comment type="caution">
    <text evidence="15">The sequence shown here is derived from an EMBL/GenBank/DDBJ whole genome shotgun (WGS) entry which is preliminary data.</text>
</comment>
<dbReference type="GO" id="GO:0005525">
    <property type="term" value="F:GTP binding"/>
    <property type="evidence" value="ECO:0007669"/>
    <property type="project" value="InterPro"/>
</dbReference>
<dbReference type="CDD" id="cd00052">
    <property type="entry name" value="EH"/>
    <property type="match status" value="1"/>
</dbReference>
<evidence type="ECO:0000256" key="8">
    <source>
        <dbReference type="ARBA" id="ARBA00022837"/>
    </source>
</evidence>
<dbReference type="Proteomes" id="UP000583929">
    <property type="component" value="Unassembled WGS sequence"/>
</dbReference>
<dbReference type="InterPro" id="IPR031692">
    <property type="entry name" value="EHD_N"/>
</dbReference>
<dbReference type="SMART" id="SM00027">
    <property type="entry name" value="EH"/>
    <property type="match status" value="1"/>
</dbReference>
<dbReference type="Pfam" id="PF12763">
    <property type="entry name" value="EH"/>
    <property type="match status" value="1"/>
</dbReference>
<evidence type="ECO:0000313" key="16">
    <source>
        <dbReference type="Proteomes" id="UP000583929"/>
    </source>
</evidence>
<dbReference type="PROSITE" id="PS51718">
    <property type="entry name" value="G_DYNAMIN_2"/>
    <property type="match status" value="1"/>
</dbReference>
<dbReference type="EMBL" id="JAATIQ010000130">
    <property type="protein sequence ID" value="KAF4379246.1"/>
    <property type="molecule type" value="Genomic_DNA"/>
</dbReference>
<keyword evidence="7" id="KW-0967">Endosome</keyword>
<feature type="transmembrane region" description="Helical" evidence="11">
    <location>
        <begin position="134"/>
        <end position="155"/>
    </location>
</feature>
<dbReference type="AlphaFoldDB" id="A0A7J6G8E9"/>
<keyword evidence="11" id="KW-1133">Transmembrane helix</keyword>
<dbReference type="Pfam" id="PF16880">
    <property type="entry name" value="EHD_N"/>
    <property type="match status" value="1"/>
</dbReference>
<organism evidence="15 16">
    <name type="scientific">Cannabis sativa</name>
    <name type="common">Hemp</name>
    <name type="synonym">Marijuana</name>
    <dbReference type="NCBI Taxonomy" id="3483"/>
    <lineage>
        <taxon>Eukaryota</taxon>
        <taxon>Viridiplantae</taxon>
        <taxon>Streptophyta</taxon>
        <taxon>Embryophyta</taxon>
        <taxon>Tracheophyta</taxon>
        <taxon>Spermatophyta</taxon>
        <taxon>Magnoliopsida</taxon>
        <taxon>eudicotyledons</taxon>
        <taxon>Gunneridae</taxon>
        <taxon>Pentapetalae</taxon>
        <taxon>rosids</taxon>
        <taxon>fabids</taxon>
        <taxon>Rosales</taxon>
        <taxon>Cannabaceae</taxon>
        <taxon>Cannabis</taxon>
    </lineage>
</organism>
<keyword evidence="6" id="KW-0547">Nucleotide-binding</keyword>
<dbReference type="SUPFAM" id="SSF52540">
    <property type="entry name" value="P-loop containing nucleoside triphosphate hydrolases"/>
    <property type="match status" value="1"/>
</dbReference>
<keyword evidence="9 11" id="KW-0472">Membrane</keyword>
<evidence type="ECO:0000256" key="5">
    <source>
        <dbReference type="ARBA" id="ARBA00022723"/>
    </source>
</evidence>
<dbReference type="FunFam" id="3.40.50.300:FF:000147">
    <property type="entry name" value="EH domain-containing protein 1"/>
    <property type="match status" value="1"/>
</dbReference>
<dbReference type="GO" id="GO:0010008">
    <property type="term" value="C:endosome membrane"/>
    <property type="evidence" value="ECO:0007669"/>
    <property type="project" value="UniProtKB-SubCell"/>
</dbReference>
<proteinExistence type="predicted"/>
<dbReference type="InterPro" id="IPR030381">
    <property type="entry name" value="G_DYNAMIN_dom"/>
</dbReference>
<dbReference type="Gene3D" id="3.40.50.300">
    <property type="entry name" value="P-loop containing nucleotide triphosphate hydrolases"/>
    <property type="match status" value="1"/>
</dbReference>
<dbReference type="InterPro" id="IPR027417">
    <property type="entry name" value="P-loop_NTPase"/>
</dbReference>
<feature type="domain" description="EF-hand" evidence="13">
    <location>
        <begin position="734"/>
        <end position="769"/>
    </location>
</feature>
<dbReference type="Pfam" id="PF12056">
    <property type="entry name" value="DUF3537"/>
    <property type="match status" value="1"/>
</dbReference>
<evidence type="ECO:0000256" key="1">
    <source>
        <dbReference type="ARBA" id="ARBA00004413"/>
    </source>
</evidence>
<evidence type="ECO:0000259" key="14">
    <source>
        <dbReference type="PROSITE" id="PS51718"/>
    </source>
</evidence>
<keyword evidence="4" id="KW-0254">Endocytosis</keyword>
<dbReference type="InterPro" id="IPR002048">
    <property type="entry name" value="EF_hand_dom"/>
</dbReference>
<feature type="region of interest" description="Disordered" evidence="10">
    <location>
        <begin position="602"/>
        <end position="622"/>
    </location>
</feature>
<dbReference type="PANTHER" id="PTHR31963">
    <property type="entry name" value="RAS GUANINE NUCLEOTIDE EXCHANGE FACTOR K"/>
    <property type="match status" value="1"/>
</dbReference>
<sequence length="1230" mass="138704">MEDERHSLIFSKPSIHGGKELKKFGSFLRWVCVDQSSIWRVGLSWSVFVVFTIGVPLASHFLLSCPTCDDNHSRPYHVPAQISLSLYATLSFFCLSRWARKYGLRKFLFIDRLCDSSQKVRQKYDEYVQESLKFLVAIILLYSAAEFAYKIWWYVSGAQEIPYFGNLVLSETLFCMLELFSWLYRITLIFLVCVLFRLICYLQILRLEDFARVFQKETEVGLILIEHLSIRRNLRTISHRYRLFILFSLLLVTLSQLIALLMVTKSSSHVNVFKAGELAICSTSIVTGLYVCLRSATKVSHKAQSLTGLAAKWHVCATVNSFDSLDEETPTSAMTAAQLSSGQVFPIGGEYGSDEESGSGDDDDDLNDTKLVPIFTHTISFHKRQALVTYLENNKAGITVFGFMLDRTWLHSIFGIQLALLLWLLNKTIVDAGVKGYVKALKIAKLGKLFSSVRDNFILNGSFLQTHTKVSAHCGGVGRLKYVLASQTAANARRWRILKELYITNIITNLYVHMKRKTSHVPKFGNWENDDVPYTAYFDHARKEKPKGGHARFNPNDPEENPEAFIGATNRKTTTSNSSSSSYSAQVVISHDSSSCSVSDIIKGQGRHTASTAHDHHHHRTTSIPKFGAWDVNDPRSGDGFTVIFEKLKEEKTNVTSSKIPNISPPPHHFSKLDHSKRTNNNTSSISKIGSSSVVPCSKEHQKIYQEWFNVADSDGDRRITGNDATKFFSMSTLSRTELKQVWALADTKRQGFLGLTEFITAMQLVSLAQAGHELTPEILKSSVVKEDLPLPVMKGLDTLVAKTKAPPTHTQTQPDPYGIVQPQPTQWYPSKSVKKLPLNAVTSIIDGLKRLYTEKLKPLEVAYRFNDFVSPLLTSSDFDAKPMVMLLGQYSTGKTTFIKHMLKCDYPGAHIGPEPTTDRFVVVMSGPDERSIPGNTIAVQADMPFSGLTSFGGSFLSKFQCSQMPHPLLDEITFVDTPGVLSGEKQRTQRSYDFTGVISWFAAKCDLILLLFDPHKLDISDEFKRVISSLRGHDDKIRVVLNKADQVDTQQLMRVYGALMWSLGKVLNSPEVSRVYIGSFNDKPVKESALGPMGQELFEKEQDDLLADLVDIPKKACDRRINEFVKRARAAKMHAYIISHLKKEMPAMMGKAKTQQRLIDNLEDEFAKVQREFHLPPGDFPNVEHFREVLNGYSIDKFEKLKPKLIQGVDDMLGYEIPELLKKFRNPYD</sequence>
<comment type="subcellular location">
    <subcellularLocation>
        <location evidence="1">Cell membrane</location>
        <topology evidence="1">Peripheral membrane protein</topology>
        <orientation evidence="1">Cytoplasmic side</orientation>
    </subcellularLocation>
    <subcellularLocation>
        <location evidence="2">Endosome membrane</location>
        <topology evidence="2">Peripheral membrane protein</topology>
    </subcellularLocation>
</comment>
<evidence type="ECO:0000256" key="6">
    <source>
        <dbReference type="ARBA" id="ARBA00022741"/>
    </source>
</evidence>
<keyword evidence="16" id="KW-1185">Reference proteome</keyword>
<reference evidence="15 16" key="1">
    <citation type="journal article" date="2020" name="bioRxiv">
        <title>Sequence and annotation of 42 cannabis genomes reveals extensive copy number variation in cannabinoid synthesis and pathogen resistance genes.</title>
        <authorList>
            <person name="Mckernan K.J."/>
            <person name="Helbert Y."/>
            <person name="Kane L.T."/>
            <person name="Ebling H."/>
            <person name="Zhang L."/>
            <person name="Liu B."/>
            <person name="Eaton Z."/>
            <person name="Mclaughlin S."/>
            <person name="Kingan S."/>
            <person name="Baybayan P."/>
            <person name="Concepcion G."/>
            <person name="Jordan M."/>
            <person name="Riva A."/>
            <person name="Barbazuk W."/>
            <person name="Harkins T."/>
        </authorList>
    </citation>
    <scope>NUCLEOTIDE SEQUENCE [LARGE SCALE GENOMIC DNA]</scope>
    <source>
        <strain evidence="16">cv. Jamaican Lion 4</strain>
        <tissue evidence="15">Leaf</tissue>
    </source>
</reference>
<feature type="domain" description="Dynamin-type G" evidence="14">
    <location>
        <begin position="879"/>
        <end position="1114"/>
    </location>
</feature>
<feature type="compositionally biased region" description="Low complexity" evidence="10">
    <location>
        <begin position="679"/>
        <end position="692"/>
    </location>
</feature>
<dbReference type="PANTHER" id="PTHR31963:SF17">
    <property type="entry name" value="PROTEIN, PUTATIVE (DUF3537)-RELATED"/>
    <property type="match status" value="1"/>
</dbReference>
<dbReference type="Pfam" id="PF00350">
    <property type="entry name" value="Dynamin_N"/>
    <property type="match status" value="1"/>
</dbReference>
<dbReference type="InterPro" id="IPR040990">
    <property type="entry name" value="DUF5600"/>
</dbReference>
<evidence type="ECO:0000256" key="3">
    <source>
        <dbReference type="ARBA" id="ARBA00022475"/>
    </source>
</evidence>
<dbReference type="GO" id="GO:0005886">
    <property type="term" value="C:plasma membrane"/>
    <property type="evidence" value="ECO:0007669"/>
    <property type="project" value="UniProtKB-SubCell"/>
</dbReference>
<evidence type="ECO:0000259" key="12">
    <source>
        <dbReference type="PROSITE" id="PS50031"/>
    </source>
</evidence>
<feature type="region of interest" description="Disordered" evidence="10">
    <location>
        <begin position="545"/>
        <end position="564"/>
    </location>
</feature>
<evidence type="ECO:0000259" key="13">
    <source>
        <dbReference type="PROSITE" id="PS50222"/>
    </source>
</evidence>
<dbReference type="CDD" id="cd09913">
    <property type="entry name" value="EHD"/>
    <property type="match status" value="1"/>
</dbReference>
<dbReference type="InterPro" id="IPR000261">
    <property type="entry name" value="EH_dom"/>
</dbReference>
<dbReference type="SMART" id="SM00054">
    <property type="entry name" value="EFh"/>
    <property type="match status" value="2"/>
</dbReference>
<feature type="compositionally biased region" description="Low complexity" evidence="10">
    <location>
        <begin position="602"/>
        <end position="612"/>
    </location>
</feature>
<evidence type="ECO:0000256" key="4">
    <source>
        <dbReference type="ARBA" id="ARBA00022583"/>
    </source>
</evidence>
<keyword evidence="5" id="KW-0479">Metal-binding</keyword>
<feature type="region of interest" description="Disordered" evidence="10">
    <location>
        <begin position="656"/>
        <end position="692"/>
    </location>
</feature>
<evidence type="ECO:0000256" key="9">
    <source>
        <dbReference type="ARBA" id="ARBA00023136"/>
    </source>
</evidence>
<evidence type="ECO:0000313" key="15">
    <source>
        <dbReference type="EMBL" id="KAF4379246.1"/>
    </source>
</evidence>
<dbReference type="PROSITE" id="PS50222">
    <property type="entry name" value="EF_HAND_2"/>
    <property type="match status" value="1"/>
</dbReference>
<keyword evidence="8" id="KW-0106">Calcium</keyword>
<evidence type="ECO:0000256" key="10">
    <source>
        <dbReference type="SAM" id="MobiDB-lite"/>
    </source>
</evidence>
<keyword evidence="11" id="KW-0812">Transmembrane</keyword>
<dbReference type="Gene3D" id="1.10.268.20">
    <property type="match status" value="1"/>
</dbReference>
<evidence type="ECO:0008006" key="17">
    <source>
        <dbReference type="Google" id="ProtNLM"/>
    </source>
</evidence>
<dbReference type="SUPFAM" id="SSF47473">
    <property type="entry name" value="EF-hand"/>
    <property type="match status" value="1"/>
</dbReference>
<keyword evidence="3" id="KW-1003">Cell membrane</keyword>
<accession>A0A7J6G8E9</accession>
<dbReference type="GO" id="GO:0051260">
    <property type="term" value="P:protein homooligomerization"/>
    <property type="evidence" value="ECO:0007669"/>
    <property type="project" value="UniProtKB-ARBA"/>
</dbReference>
<feature type="transmembrane region" description="Helical" evidence="11">
    <location>
        <begin position="38"/>
        <end position="58"/>
    </location>
</feature>
<feature type="transmembrane region" description="Helical" evidence="11">
    <location>
        <begin position="182"/>
        <end position="202"/>
    </location>
</feature>
<dbReference type="GO" id="GO:0006897">
    <property type="term" value="P:endocytosis"/>
    <property type="evidence" value="ECO:0007669"/>
    <property type="project" value="UniProtKB-KW"/>
</dbReference>
<dbReference type="InterPro" id="IPR008700">
    <property type="entry name" value="TypeIII_avirulence_cleave"/>
</dbReference>
<dbReference type="Pfam" id="PF18150">
    <property type="entry name" value="DUF5600"/>
    <property type="match status" value="1"/>
</dbReference>
<dbReference type="InterPro" id="IPR021924">
    <property type="entry name" value="DUF3537"/>
</dbReference>
<feature type="transmembrane region" description="Helical" evidence="11">
    <location>
        <begin position="78"/>
        <end position="99"/>
    </location>
</feature>
<feature type="transmembrane region" description="Helical" evidence="11">
    <location>
        <begin position="241"/>
        <end position="263"/>
    </location>
</feature>
<evidence type="ECO:0000256" key="2">
    <source>
        <dbReference type="ARBA" id="ARBA00004481"/>
    </source>
</evidence>